<accession>A0ABV6DNP6</accession>
<proteinExistence type="predicted"/>
<evidence type="ECO:0000313" key="2">
    <source>
        <dbReference type="Proteomes" id="UP001589776"/>
    </source>
</evidence>
<sequence>MMQSAQQGLALHETLELHELMTAKTVCLLEAKARQQLAQDPALKALIQTDIQNTTQALNEMQTILSPAAK</sequence>
<keyword evidence="2" id="KW-1185">Reference proteome</keyword>
<gene>
    <name evidence="1" type="ORF">ACFFK0_17500</name>
</gene>
<dbReference type="Proteomes" id="UP001589776">
    <property type="component" value="Unassembled WGS sequence"/>
</dbReference>
<protein>
    <submittedName>
        <fullName evidence="1">Spore coat protein</fullName>
    </submittedName>
</protein>
<comment type="caution">
    <text evidence="1">The sequence shown here is derived from an EMBL/GenBank/DDBJ whole genome shotgun (WGS) entry which is preliminary data.</text>
</comment>
<name>A0ABV6DNP6_9BACL</name>
<evidence type="ECO:0000313" key="1">
    <source>
        <dbReference type="EMBL" id="MFC0214227.1"/>
    </source>
</evidence>
<dbReference type="RefSeq" id="WP_377471582.1">
    <property type="nucleotide sequence ID" value="NZ_JBHLWN010000071.1"/>
</dbReference>
<keyword evidence="1" id="KW-0167">Capsid protein</keyword>
<reference evidence="1 2" key="1">
    <citation type="submission" date="2024-09" db="EMBL/GenBank/DDBJ databases">
        <authorList>
            <person name="Sun Q."/>
            <person name="Mori K."/>
        </authorList>
    </citation>
    <scope>NUCLEOTIDE SEQUENCE [LARGE SCALE GENOMIC DNA]</scope>
    <source>
        <strain evidence="1 2">CCM 7759</strain>
    </source>
</reference>
<organism evidence="1 2">
    <name type="scientific">Paenibacillus chartarius</name>
    <dbReference type="NCBI Taxonomy" id="747481"/>
    <lineage>
        <taxon>Bacteria</taxon>
        <taxon>Bacillati</taxon>
        <taxon>Bacillota</taxon>
        <taxon>Bacilli</taxon>
        <taxon>Bacillales</taxon>
        <taxon>Paenibacillaceae</taxon>
        <taxon>Paenibacillus</taxon>
    </lineage>
</organism>
<dbReference type="EMBL" id="JBHLWN010000071">
    <property type="protein sequence ID" value="MFC0214227.1"/>
    <property type="molecule type" value="Genomic_DNA"/>
</dbReference>
<keyword evidence="1" id="KW-0946">Virion</keyword>